<dbReference type="GO" id="GO:0005829">
    <property type="term" value="C:cytosol"/>
    <property type="evidence" value="ECO:0007669"/>
    <property type="project" value="TreeGrafter"/>
</dbReference>
<reference evidence="1" key="1">
    <citation type="submission" date="2018-05" db="EMBL/GenBank/DDBJ databases">
        <authorList>
            <person name="Lanie J.A."/>
            <person name="Ng W.-L."/>
            <person name="Kazmierczak K.M."/>
            <person name="Andrzejewski T.M."/>
            <person name="Davidsen T.M."/>
            <person name="Wayne K.J."/>
            <person name="Tettelin H."/>
            <person name="Glass J.I."/>
            <person name="Rusch D."/>
            <person name="Podicherti R."/>
            <person name="Tsui H.-C.T."/>
            <person name="Winkler M.E."/>
        </authorList>
    </citation>
    <scope>NUCLEOTIDE SEQUENCE</scope>
</reference>
<dbReference type="EMBL" id="UINC01054688">
    <property type="protein sequence ID" value="SVB72690.1"/>
    <property type="molecule type" value="Genomic_DNA"/>
</dbReference>
<dbReference type="InterPro" id="IPR003329">
    <property type="entry name" value="Cytidylyl_trans"/>
</dbReference>
<dbReference type="InterPro" id="IPR029044">
    <property type="entry name" value="Nucleotide-diphossugar_trans"/>
</dbReference>
<protein>
    <recommendedName>
        <fullName evidence="2">MobA-like NTP transferase domain-containing protein</fullName>
    </recommendedName>
</protein>
<name>A0A382GBU8_9ZZZZ</name>
<accession>A0A382GBU8</accession>
<sequence length="218" mass="24606">MVSTRLPGKTLAPFGDSTVLNHILERLQSVERLPELVVATTEDPEDDVIVTACKEAGIEAYRGHATDILGRFVGCIKELPSQPDLILRICADRLFLCPVLVDELLRGYDDHGHPDYLSNNLQPSYPRGLDLEIVRTDCLMDAHCESQDPYEREHVTPFVYRRLERYRVAGLICPYGNYSYADLAIKTPSDYKRLTALHGKLPADYDYRDLLNALELAG</sequence>
<gene>
    <name evidence="1" type="ORF">METZ01_LOCUS225544</name>
</gene>
<dbReference type="Gene3D" id="3.90.550.10">
    <property type="entry name" value="Spore Coat Polysaccharide Biosynthesis Protein SpsA, Chain A"/>
    <property type="match status" value="1"/>
</dbReference>
<dbReference type="PANTHER" id="PTHR42866">
    <property type="entry name" value="3-DEOXY-MANNO-OCTULOSONATE CYTIDYLYLTRANSFERASE"/>
    <property type="match status" value="1"/>
</dbReference>
<dbReference type="AlphaFoldDB" id="A0A382GBU8"/>
<dbReference type="Pfam" id="PF02348">
    <property type="entry name" value="CTP_transf_3"/>
    <property type="match status" value="1"/>
</dbReference>
<evidence type="ECO:0000313" key="1">
    <source>
        <dbReference type="EMBL" id="SVB72690.1"/>
    </source>
</evidence>
<evidence type="ECO:0008006" key="2">
    <source>
        <dbReference type="Google" id="ProtNLM"/>
    </source>
</evidence>
<organism evidence="1">
    <name type="scientific">marine metagenome</name>
    <dbReference type="NCBI Taxonomy" id="408172"/>
    <lineage>
        <taxon>unclassified sequences</taxon>
        <taxon>metagenomes</taxon>
        <taxon>ecological metagenomes</taxon>
    </lineage>
</organism>
<dbReference type="PANTHER" id="PTHR42866:SF1">
    <property type="entry name" value="SPORE COAT POLYSACCHARIDE BIOSYNTHESIS PROTEIN SPSF"/>
    <property type="match status" value="1"/>
</dbReference>
<proteinExistence type="predicted"/>
<dbReference type="SUPFAM" id="SSF53448">
    <property type="entry name" value="Nucleotide-diphospho-sugar transferases"/>
    <property type="match status" value="1"/>
</dbReference>